<dbReference type="KEGG" id="spue:AB5L97_00510"/>
<evidence type="ECO:0000256" key="1">
    <source>
        <dbReference type="SAM" id="Phobius"/>
    </source>
</evidence>
<gene>
    <name evidence="2" type="ORF">AB5L97_00510</name>
</gene>
<accession>A0AB39L3N7</accession>
<dbReference type="InterPro" id="IPR038330">
    <property type="entry name" value="TspO/MBR-related_sf"/>
</dbReference>
<feature type="transmembrane region" description="Helical" evidence="1">
    <location>
        <begin position="206"/>
        <end position="223"/>
    </location>
</feature>
<feature type="transmembrane region" description="Helical" evidence="1">
    <location>
        <begin position="65"/>
        <end position="86"/>
    </location>
</feature>
<evidence type="ECO:0000313" key="2">
    <source>
        <dbReference type="EMBL" id="XDP45544.1"/>
    </source>
</evidence>
<dbReference type="AlphaFoldDB" id="A0AB39L3N7"/>
<dbReference type="EMBL" id="CP163302">
    <property type="protein sequence ID" value="XDP45544.1"/>
    <property type="molecule type" value="Genomic_DNA"/>
</dbReference>
<dbReference type="RefSeq" id="WP_369046057.1">
    <property type="nucleotide sequence ID" value="NZ_CP163302.1"/>
</dbReference>
<feature type="transmembrane region" description="Helical" evidence="1">
    <location>
        <begin position="164"/>
        <end position="186"/>
    </location>
</feature>
<keyword evidence="1" id="KW-0472">Membrane</keyword>
<organism evidence="2">
    <name type="scientific">Sinomonas puerhi</name>
    <dbReference type="NCBI Taxonomy" id="3238584"/>
    <lineage>
        <taxon>Bacteria</taxon>
        <taxon>Bacillati</taxon>
        <taxon>Actinomycetota</taxon>
        <taxon>Actinomycetes</taxon>
        <taxon>Micrococcales</taxon>
        <taxon>Micrococcaceae</taxon>
        <taxon>Sinomonas</taxon>
    </lineage>
</organism>
<feature type="transmembrane region" description="Helical" evidence="1">
    <location>
        <begin position="254"/>
        <end position="275"/>
    </location>
</feature>
<dbReference type="Gene3D" id="1.20.1260.100">
    <property type="entry name" value="TspO/MBR protein"/>
    <property type="match status" value="1"/>
</dbReference>
<dbReference type="PANTHER" id="PTHR33802:SF1">
    <property type="entry name" value="XK-RELATED PROTEIN"/>
    <property type="match status" value="1"/>
</dbReference>
<protein>
    <submittedName>
        <fullName evidence="2">Tryptophan-rich sensory protein</fullName>
    </submittedName>
</protein>
<feature type="transmembrane region" description="Helical" evidence="1">
    <location>
        <begin position="98"/>
        <end position="116"/>
    </location>
</feature>
<dbReference type="PANTHER" id="PTHR33802">
    <property type="entry name" value="SI:CH211-161H7.5-RELATED"/>
    <property type="match status" value="1"/>
</dbReference>
<feature type="transmembrane region" description="Helical" evidence="1">
    <location>
        <begin position="230"/>
        <end position="248"/>
    </location>
</feature>
<name>A0AB39L3N7_9MICC</name>
<feature type="transmembrane region" description="Helical" evidence="1">
    <location>
        <begin position="122"/>
        <end position="144"/>
    </location>
</feature>
<reference evidence="2" key="1">
    <citation type="submission" date="2024-07" db="EMBL/GenBank/DDBJ databases">
        <authorList>
            <person name="fu j."/>
        </authorList>
    </citation>
    <scope>NUCLEOTIDE SEQUENCE</scope>
    <source>
        <strain evidence="2">P10A9</strain>
    </source>
</reference>
<keyword evidence="1" id="KW-1133">Transmembrane helix</keyword>
<keyword evidence="1" id="KW-0812">Transmembrane</keyword>
<proteinExistence type="predicted"/>
<sequence length="292" mass="29531">MEQSAIQPGGSPRSALAPAVLTAVSAVAALAFAALGSGAFGGTPVQDAAGGYLSSSATPVSPATQAFSIWSVVYAGLLGYAVWQFLPAGRASRRQRTVRPWAAASMLLNAAWLWAAQIPSPAISLPATFAVMLVLLAVLCRLFALHLGTPAGSRAEQFLSDGTFGLYLGWICVATVANAAALIGFGLGLRPGDPAPGLPAGLPSEAAGIIVLAVVAGLGVAIARTRRWAPLAAIAWGLVWIAVARWGGPLAMPTVGTAAAVAAVIVLGAGAAFRFRPGRRVPARKTPREAPA</sequence>